<comment type="caution">
    <text evidence="8">The sequence shown here is derived from an EMBL/GenBank/DDBJ whole genome shotgun (WGS) entry which is preliminary data.</text>
</comment>
<dbReference type="GO" id="GO:0000981">
    <property type="term" value="F:DNA-binding transcription factor activity, RNA polymerase II-specific"/>
    <property type="evidence" value="ECO:0007669"/>
    <property type="project" value="InterPro"/>
</dbReference>
<evidence type="ECO:0000256" key="1">
    <source>
        <dbReference type="ARBA" id="ARBA00004123"/>
    </source>
</evidence>
<organism evidence="8 9">
    <name type="scientific">Hydnum rufescens UP504</name>
    <dbReference type="NCBI Taxonomy" id="1448309"/>
    <lineage>
        <taxon>Eukaryota</taxon>
        <taxon>Fungi</taxon>
        <taxon>Dikarya</taxon>
        <taxon>Basidiomycota</taxon>
        <taxon>Agaricomycotina</taxon>
        <taxon>Agaricomycetes</taxon>
        <taxon>Cantharellales</taxon>
        <taxon>Hydnaceae</taxon>
        <taxon>Hydnum</taxon>
    </lineage>
</organism>
<evidence type="ECO:0000256" key="4">
    <source>
        <dbReference type="ARBA" id="ARBA00023163"/>
    </source>
</evidence>
<feature type="region of interest" description="Disordered" evidence="6">
    <location>
        <begin position="118"/>
        <end position="196"/>
    </location>
</feature>
<evidence type="ECO:0000313" key="8">
    <source>
        <dbReference type="EMBL" id="KAF9521159.1"/>
    </source>
</evidence>
<gene>
    <name evidence="8" type="ORF">BS47DRAFT_16158</name>
</gene>
<keyword evidence="5" id="KW-0539">Nucleus</keyword>
<dbReference type="PROSITE" id="PS00463">
    <property type="entry name" value="ZN2_CY6_FUNGAL_1"/>
    <property type="match status" value="1"/>
</dbReference>
<dbReference type="InterPro" id="IPR050815">
    <property type="entry name" value="TF_fung"/>
</dbReference>
<dbReference type="CDD" id="cd12148">
    <property type="entry name" value="fungal_TF_MHR"/>
    <property type="match status" value="1"/>
</dbReference>
<evidence type="ECO:0000256" key="6">
    <source>
        <dbReference type="SAM" id="MobiDB-lite"/>
    </source>
</evidence>
<keyword evidence="4" id="KW-0804">Transcription</keyword>
<feature type="region of interest" description="Disordered" evidence="6">
    <location>
        <begin position="1"/>
        <end position="54"/>
    </location>
</feature>
<dbReference type="OrthoDB" id="2309723at2759"/>
<dbReference type="Gene3D" id="4.10.240.10">
    <property type="entry name" value="Zn(2)-C6 fungal-type DNA-binding domain"/>
    <property type="match status" value="1"/>
</dbReference>
<feature type="domain" description="Zn(2)-C6 fungal-type" evidence="7">
    <location>
        <begin position="58"/>
        <end position="88"/>
    </location>
</feature>
<dbReference type="GO" id="GO:0003677">
    <property type="term" value="F:DNA binding"/>
    <property type="evidence" value="ECO:0007669"/>
    <property type="project" value="InterPro"/>
</dbReference>
<dbReference type="PANTHER" id="PTHR47338">
    <property type="entry name" value="ZN(II)2CYS6 TRANSCRIPTION FACTOR (EUROFUNG)-RELATED"/>
    <property type="match status" value="1"/>
</dbReference>
<evidence type="ECO:0000259" key="7">
    <source>
        <dbReference type="PROSITE" id="PS50048"/>
    </source>
</evidence>
<keyword evidence="9" id="KW-1185">Reference proteome</keyword>
<evidence type="ECO:0000256" key="3">
    <source>
        <dbReference type="ARBA" id="ARBA00023015"/>
    </source>
</evidence>
<keyword evidence="2" id="KW-0479">Metal-binding</keyword>
<dbReference type="AlphaFoldDB" id="A0A9P6BBW0"/>
<evidence type="ECO:0000313" key="9">
    <source>
        <dbReference type="Proteomes" id="UP000886523"/>
    </source>
</evidence>
<comment type="subcellular location">
    <subcellularLocation>
        <location evidence="1">Nucleus</location>
    </subcellularLocation>
</comment>
<evidence type="ECO:0000256" key="2">
    <source>
        <dbReference type="ARBA" id="ARBA00022723"/>
    </source>
</evidence>
<dbReference type="GO" id="GO:0008270">
    <property type="term" value="F:zinc ion binding"/>
    <property type="evidence" value="ECO:0007669"/>
    <property type="project" value="InterPro"/>
</dbReference>
<dbReference type="SMART" id="SM00906">
    <property type="entry name" value="Fungal_trans"/>
    <property type="match status" value="1"/>
</dbReference>
<dbReference type="CDD" id="cd00067">
    <property type="entry name" value="GAL4"/>
    <property type="match status" value="1"/>
</dbReference>
<protein>
    <recommendedName>
        <fullName evidence="7">Zn(2)-C6 fungal-type domain-containing protein</fullName>
    </recommendedName>
</protein>
<name>A0A9P6BBW0_9AGAM</name>
<dbReference type="InterPro" id="IPR001138">
    <property type="entry name" value="Zn2Cys6_DnaBD"/>
</dbReference>
<dbReference type="SMART" id="SM00066">
    <property type="entry name" value="GAL4"/>
    <property type="match status" value="1"/>
</dbReference>
<dbReference type="Proteomes" id="UP000886523">
    <property type="component" value="Unassembled WGS sequence"/>
</dbReference>
<proteinExistence type="predicted"/>
<evidence type="ECO:0000256" key="5">
    <source>
        <dbReference type="ARBA" id="ARBA00023242"/>
    </source>
</evidence>
<keyword evidence="3" id="KW-0805">Transcription regulation</keyword>
<accession>A0A9P6BBW0</accession>
<dbReference type="GO" id="GO:0005634">
    <property type="term" value="C:nucleus"/>
    <property type="evidence" value="ECO:0007669"/>
    <property type="project" value="UniProtKB-SubCell"/>
</dbReference>
<dbReference type="Pfam" id="PF00172">
    <property type="entry name" value="Zn_clus"/>
    <property type="match status" value="1"/>
</dbReference>
<dbReference type="EMBL" id="MU128909">
    <property type="protein sequence ID" value="KAF9521159.1"/>
    <property type="molecule type" value="Genomic_DNA"/>
</dbReference>
<dbReference type="PANTHER" id="PTHR47338:SF29">
    <property type="entry name" value="ZN(2)-C6 FUNGAL-TYPE DOMAIN-CONTAINING PROTEIN"/>
    <property type="match status" value="1"/>
</dbReference>
<dbReference type="SUPFAM" id="SSF57701">
    <property type="entry name" value="Zn2/Cys6 DNA-binding domain"/>
    <property type="match status" value="1"/>
</dbReference>
<dbReference type="GO" id="GO:0006351">
    <property type="term" value="P:DNA-templated transcription"/>
    <property type="evidence" value="ECO:0007669"/>
    <property type="project" value="InterPro"/>
</dbReference>
<dbReference type="InterPro" id="IPR007219">
    <property type="entry name" value="XnlR_reg_dom"/>
</dbReference>
<reference evidence="8" key="1">
    <citation type="journal article" date="2020" name="Nat. Commun.">
        <title>Large-scale genome sequencing of mycorrhizal fungi provides insights into the early evolution of symbiotic traits.</title>
        <authorList>
            <person name="Miyauchi S."/>
            <person name="Kiss E."/>
            <person name="Kuo A."/>
            <person name="Drula E."/>
            <person name="Kohler A."/>
            <person name="Sanchez-Garcia M."/>
            <person name="Morin E."/>
            <person name="Andreopoulos B."/>
            <person name="Barry K.W."/>
            <person name="Bonito G."/>
            <person name="Buee M."/>
            <person name="Carver A."/>
            <person name="Chen C."/>
            <person name="Cichocki N."/>
            <person name="Clum A."/>
            <person name="Culley D."/>
            <person name="Crous P.W."/>
            <person name="Fauchery L."/>
            <person name="Girlanda M."/>
            <person name="Hayes R.D."/>
            <person name="Keri Z."/>
            <person name="LaButti K."/>
            <person name="Lipzen A."/>
            <person name="Lombard V."/>
            <person name="Magnuson J."/>
            <person name="Maillard F."/>
            <person name="Murat C."/>
            <person name="Nolan M."/>
            <person name="Ohm R.A."/>
            <person name="Pangilinan J."/>
            <person name="Pereira M.F."/>
            <person name="Perotto S."/>
            <person name="Peter M."/>
            <person name="Pfister S."/>
            <person name="Riley R."/>
            <person name="Sitrit Y."/>
            <person name="Stielow J.B."/>
            <person name="Szollosi G."/>
            <person name="Zifcakova L."/>
            <person name="Stursova M."/>
            <person name="Spatafora J.W."/>
            <person name="Tedersoo L."/>
            <person name="Vaario L.M."/>
            <person name="Yamada A."/>
            <person name="Yan M."/>
            <person name="Wang P."/>
            <person name="Xu J."/>
            <person name="Bruns T."/>
            <person name="Baldrian P."/>
            <person name="Vilgalys R."/>
            <person name="Dunand C."/>
            <person name="Henrissat B."/>
            <person name="Grigoriev I.V."/>
            <person name="Hibbett D."/>
            <person name="Nagy L.G."/>
            <person name="Martin F.M."/>
        </authorList>
    </citation>
    <scope>NUCLEOTIDE SEQUENCE</scope>
    <source>
        <strain evidence="8">UP504</strain>
    </source>
</reference>
<feature type="compositionally biased region" description="Polar residues" evidence="6">
    <location>
        <begin position="1"/>
        <end position="10"/>
    </location>
</feature>
<dbReference type="PROSITE" id="PS50048">
    <property type="entry name" value="ZN2_CY6_FUNGAL_2"/>
    <property type="match status" value="1"/>
</dbReference>
<dbReference type="InterPro" id="IPR036864">
    <property type="entry name" value="Zn2-C6_fun-type_DNA-bd_sf"/>
</dbReference>
<feature type="compositionally biased region" description="Polar residues" evidence="6">
    <location>
        <begin position="125"/>
        <end position="153"/>
    </location>
</feature>
<feature type="compositionally biased region" description="Acidic residues" evidence="6">
    <location>
        <begin position="26"/>
        <end position="40"/>
    </location>
</feature>
<dbReference type="Pfam" id="PF04082">
    <property type="entry name" value="Fungal_trans"/>
    <property type="match status" value="1"/>
</dbReference>
<sequence>MSSHHPTTGVTDKKRKRQRRPSVHDNDDDDDEDEREDDMQQQEPGSSLPIGGLNRGFACMGCRKRKSRCDTNRPSCEQCIKARMPCIYDDRPPKRPTDLLKERIKELEDQVKSLERLNPGILGASSGSGRQPSPGTSQAALNQAQWDSPSSPGSAPEQLPGTSSAFFAERRLPRNTSNVRAGSERHSSNPLAPFPRGPSEANILALVPDISNDPLPPHLDQQQLFTIFFRHRHQVYFDISVSRFWQSVAPRNAMSSSSSGGADQNAPHPALLNAIYLLACFFSGSPELNSYEALFLQRARQAIANALEQADRLQHSIQAASLVAMYLHAKGRVLEGYYISCATARFAVGCGLHQVESPVWNGPSRHTSLGATPLPGVPPLLEPPRDPTELGERIHIWWQTWMVDQCSAIATNLPPALLDSTDPYSRIETGFPHGMSEFETGSLQIGRSNVNLGTLRSLYIQTPPTRGPYHSQNQNVFDGRRMAMVVKATELFSAAWKLSKHDLKDEMFRDAFNTTDAAIHRFSNALPSLMTEEGGVVPAYILPRSFALAAVIQLHWIVAIEHDHIHPSYQICLNAATDMVAIIDDIVQVDFSYLELHVGTCWKLTADVLLREMLRAQRRDPEMAMSYQVALGKVQDAMRRLSQVYPVLTELWQHEGRA</sequence>